<dbReference type="Pfam" id="PF00005">
    <property type="entry name" value="ABC_tran"/>
    <property type="match status" value="1"/>
</dbReference>
<dbReference type="PROSITE" id="PS00211">
    <property type="entry name" value="ABC_TRANSPORTER_1"/>
    <property type="match status" value="1"/>
</dbReference>
<dbReference type="Gene3D" id="3.40.50.300">
    <property type="entry name" value="P-loop containing nucleotide triphosphate hydrolases"/>
    <property type="match status" value="1"/>
</dbReference>
<dbReference type="InterPro" id="IPR027417">
    <property type="entry name" value="P-loop_NTPase"/>
</dbReference>
<proteinExistence type="predicted"/>
<dbReference type="Pfam" id="PF03459">
    <property type="entry name" value="TOBE"/>
    <property type="match status" value="1"/>
</dbReference>
<keyword evidence="1" id="KW-0813">Transport</keyword>
<dbReference type="PANTHER" id="PTHR43514:SF4">
    <property type="entry name" value="ABC TRANSPORTER I FAMILY MEMBER 10"/>
    <property type="match status" value="1"/>
</dbReference>
<keyword evidence="6" id="KW-1185">Reference proteome</keyword>
<evidence type="ECO:0000313" key="6">
    <source>
        <dbReference type="Proteomes" id="UP000324233"/>
    </source>
</evidence>
<dbReference type="PANTHER" id="PTHR43514">
    <property type="entry name" value="ABC TRANSPORTER I FAMILY MEMBER 10"/>
    <property type="match status" value="1"/>
</dbReference>
<dbReference type="EMBL" id="CP042997">
    <property type="protein sequence ID" value="QEH34244.1"/>
    <property type="molecule type" value="Genomic_DNA"/>
</dbReference>
<dbReference type="PROSITE" id="PS50893">
    <property type="entry name" value="ABC_TRANSPORTER_2"/>
    <property type="match status" value="1"/>
</dbReference>
<evidence type="ECO:0000256" key="3">
    <source>
        <dbReference type="ARBA" id="ARBA00022840"/>
    </source>
</evidence>
<dbReference type="AlphaFoldDB" id="A0A5B9W1Y8"/>
<feature type="domain" description="ABC transporter" evidence="4">
    <location>
        <begin position="3"/>
        <end position="239"/>
    </location>
</feature>
<organism evidence="5 6">
    <name type="scientific">Aquisphaera giovannonii</name>
    <dbReference type="NCBI Taxonomy" id="406548"/>
    <lineage>
        <taxon>Bacteria</taxon>
        <taxon>Pseudomonadati</taxon>
        <taxon>Planctomycetota</taxon>
        <taxon>Planctomycetia</taxon>
        <taxon>Isosphaerales</taxon>
        <taxon>Isosphaeraceae</taxon>
        <taxon>Aquisphaera</taxon>
    </lineage>
</organism>
<evidence type="ECO:0000313" key="5">
    <source>
        <dbReference type="EMBL" id="QEH34244.1"/>
    </source>
</evidence>
<dbReference type="KEGG" id="agv:OJF2_27790"/>
<dbReference type="SMART" id="SM00382">
    <property type="entry name" value="AAA"/>
    <property type="match status" value="1"/>
</dbReference>
<gene>
    <name evidence="5" type="primary">potA_2</name>
    <name evidence="5" type="ORF">OJF2_27790</name>
</gene>
<dbReference type="InterPro" id="IPR017871">
    <property type="entry name" value="ABC_transporter-like_CS"/>
</dbReference>
<dbReference type="InterPro" id="IPR005116">
    <property type="entry name" value="Transp-assoc_OB_typ1"/>
</dbReference>
<dbReference type="SUPFAM" id="SSF52540">
    <property type="entry name" value="P-loop containing nucleoside triphosphate hydrolases"/>
    <property type="match status" value="1"/>
</dbReference>
<dbReference type="GO" id="GO:0016887">
    <property type="term" value="F:ATP hydrolysis activity"/>
    <property type="evidence" value="ECO:0007669"/>
    <property type="project" value="InterPro"/>
</dbReference>
<evidence type="ECO:0000256" key="2">
    <source>
        <dbReference type="ARBA" id="ARBA00022741"/>
    </source>
</evidence>
<keyword evidence="3 5" id="KW-0067">ATP-binding</keyword>
<protein>
    <submittedName>
        <fullName evidence="5">Spermidine/putrescine import ATP-binding protein PotA</fullName>
    </submittedName>
</protein>
<dbReference type="Proteomes" id="UP000324233">
    <property type="component" value="Chromosome"/>
</dbReference>
<evidence type="ECO:0000256" key="1">
    <source>
        <dbReference type="ARBA" id="ARBA00022448"/>
    </source>
</evidence>
<dbReference type="SUPFAM" id="SSF50331">
    <property type="entry name" value="MOP-like"/>
    <property type="match status" value="1"/>
</dbReference>
<dbReference type="GO" id="GO:0005524">
    <property type="term" value="F:ATP binding"/>
    <property type="evidence" value="ECO:0007669"/>
    <property type="project" value="UniProtKB-KW"/>
</dbReference>
<keyword evidence="2" id="KW-0547">Nucleotide-binding</keyword>
<dbReference type="RefSeq" id="WP_168221773.1">
    <property type="nucleotide sequence ID" value="NZ_CP042997.1"/>
</dbReference>
<reference evidence="5 6" key="1">
    <citation type="submission" date="2019-08" db="EMBL/GenBank/DDBJ databases">
        <title>Deep-cultivation of Planctomycetes and their phenomic and genomic characterization uncovers novel biology.</title>
        <authorList>
            <person name="Wiegand S."/>
            <person name="Jogler M."/>
            <person name="Boedeker C."/>
            <person name="Pinto D."/>
            <person name="Vollmers J."/>
            <person name="Rivas-Marin E."/>
            <person name="Kohn T."/>
            <person name="Peeters S.H."/>
            <person name="Heuer A."/>
            <person name="Rast P."/>
            <person name="Oberbeckmann S."/>
            <person name="Bunk B."/>
            <person name="Jeske O."/>
            <person name="Meyerdierks A."/>
            <person name="Storesund J.E."/>
            <person name="Kallscheuer N."/>
            <person name="Luecker S."/>
            <person name="Lage O.M."/>
            <person name="Pohl T."/>
            <person name="Merkel B.J."/>
            <person name="Hornburger P."/>
            <person name="Mueller R.-W."/>
            <person name="Bruemmer F."/>
            <person name="Labrenz M."/>
            <person name="Spormann A.M."/>
            <person name="Op den Camp H."/>
            <person name="Overmann J."/>
            <person name="Amann R."/>
            <person name="Jetten M.S.M."/>
            <person name="Mascher T."/>
            <person name="Medema M.H."/>
            <person name="Devos D.P."/>
            <person name="Kaster A.-K."/>
            <person name="Ovreas L."/>
            <person name="Rohde M."/>
            <person name="Galperin M.Y."/>
            <person name="Jogler C."/>
        </authorList>
    </citation>
    <scope>NUCLEOTIDE SEQUENCE [LARGE SCALE GENOMIC DNA]</scope>
    <source>
        <strain evidence="5 6">OJF2</strain>
    </source>
</reference>
<dbReference type="InterPro" id="IPR003439">
    <property type="entry name" value="ABC_transporter-like_ATP-bd"/>
</dbReference>
<dbReference type="Gene3D" id="2.40.50.100">
    <property type="match status" value="1"/>
</dbReference>
<name>A0A5B9W1Y8_9BACT</name>
<evidence type="ECO:0000259" key="4">
    <source>
        <dbReference type="PROSITE" id="PS50893"/>
    </source>
</evidence>
<accession>A0A5B9W1Y8</accession>
<dbReference type="InterPro" id="IPR008995">
    <property type="entry name" value="Mo/tungstate-bd_C_term_dom"/>
</dbReference>
<dbReference type="InterPro" id="IPR003593">
    <property type="entry name" value="AAA+_ATPase"/>
</dbReference>
<dbReference type="InterPro" id="IPR050334">
    <property type="entry name" value="Molybdenum_import_ModC"/>
</dbReference>
<sequence length="373" mass="39022">MSDDAAGLDVRLVRRLRDGLTVDVAFRLGPEIAVLFGPSASGKTSILRLITGLLRPDGGHVRLGGEALFDAGRGIDLPLRRRRIGMIFQDDLLFPHLRVGDNIGFGLAGSGSPARRARIGEVAALCGVEHLLDRRPAMLSGGERQRVGLARALAPRPRLLLCDEPVSALDVAGRHVLLDRLRAVQRSEAIPVLYVTHSPAEAVGLGTHLILLRRGTIAAEGPPLEVLTGAAAALGPIQLDGVRNALAATIEGHEAPQGSTRLRLMGGPPLIVPHVSAPVGAAVTVTVRSDDILLARGPVAGLSAQNLIPGTVERIAPHGAEAEVLVRTGAVAWIVSIVLPVVEQLGLSPGVDVHMIIKARSCRVDHPADAAGE</sequence>